<protein>
    <submittedName>
        <fullName evidence="1">Uncharacterized protein</fullName>
    </submittedName>
</protein>
<keyword evidence="2" id="KW-1185">Reference proteome</keyword>
<name>A0ACB9S363_9MYRT</name>
<evidence type="ECO:0000313" key="2">
    <source>
        <dbReference type="Proteomes" id="UP001057402"/>
    </source>
</evidence>
<comment type="caution">
    <text evidence="1">The sequence shown here is derived from an EMBL/GenBank/DDBJ whole genome shotgun (WGS) entry which is preliminary data.</text>
</comment>
<organism evidence="1 2">
    <name type="scientific">Melastoma candidum</name>
    <dbReference type="NCBI Taxonomy" id="119954"/>
    <lineage>
        <taxon>Eukaryota</taxon>
        <taxon>Viridiplantae</taxon>
        <taxon>Streptophyta</taxon>
        <taxon>Embryophyta</taxon>
        <taxon>Tracheophyta</taxon>
        <taxon>Spermatophyta</taxon>
        <taxon>Magnoliopsida</taxon>
        <taxon>eudicotyledons</taxon>
        <taxon>Gunneridae</taxon>
        <taxon>Pentapetalae</taxon>
        <taxon>rosids</taxon>
        <taxon>malvids</taxon>
        <taxon>Myrtales</taxon>
        <taxon>Melastomataceae</taxon>
        <taxon>Melastomatoideae</taxon>
        <taxon>Melastomateae</taxon>
        <taxon>Melastoma</taxon>
    </lineage>
</organism>
<evidence type="ECO:0000313" key="1">
    <source>
        <dbReference type="EMBL" id="KAI4385073.1"/>
    </source>
</evidence>
<proteinExistence type="predicted"/>
<reference evidence="2" key="1">
    <citation type="journal article" date="2023" name="Front. Plant Sci.">
        <title>Chromosomal-level genome assembly of Melastoma candidum provides insights into trichome evolution.</title>
        <authorList>
            <person name="Zhong Y."/>
            <person name="Wu W."/>
            <person name="Sun C."/>
            <person name="Zou P."/>
            <person name="Liu Y."/>
            <person name="Dai S."/>
            <person name="Zhou R."/>
        </authorList>
    </citation>
    <scope>NUCLEOTIDE SEQUENCE [LARGE SCALE GENOMIC DNA]</scope>
</reference>
<sequence length="72" mass="8052">MRLPGISIGDKSQCHASVRCLPCPKRDVMVPLGNVIAVPSQRGYRYNAPILDTTIINTHELLPHLGNWCWVE</sequence>
<dbReference type="EMBL" id="CM042881">
    <property type="protein sequence ID" value="KAI4385073.1"/>
    <property type="molecule type" value="Genomic_DNA"/>
</dbReference>
<dbReference type="Proteomes" id="UP001057402">
    <property type="component" value="Chromosome 2"/>
</dbReference>
<accession>A0ACB9S363</accession>
<gene>
    <name evidence="1" type="ORF">MLD38_003137</name>
</gene>